<feature type="transmembrane region" description="Helical" evidence="1">
    <location>
        <begin position="152"/>
        <end position="174"/>
    </location>
</feature>
<keyword evidence="1" id="KW-1133">Transmembrane helix</keyword>
<keyword evidence="1" id="KW-0812">Transmembrane</keyword>
<dbReference type="RefSeq" id="WP_229662034.1">
    <property type="nucleotide sequence ID" value="NZ_BAABFW010000041.1"/>
</dbReference>
<name>A0A917PBE3_9MICO</name>
<protein>
    <submittedName>
        <fullName evidence="2">Uncharacterized protein</fullName>
    </submittedName>
</protein>
<feature type="transmembrane region" description="Helical" evidence="1">
    <location>
        <begin position="103"/>
        <end position="120"/>
    </location>
</feature>
<evidence type="ECO:0000313" key="3">
    <source>
        <dbReference type="Proteomes" id="UP000636956"/>
    </source>
</evidence>
<dbReference type="EMBL" id="BMMD01000001">
    <property type="protein sequence ID" value="GGJ69586.1"/>
    <property type="molecule type" value="Genomic_DNA"/>
</dbReference>
<comment type="caution">
    <text evidence="2">The sequence shown here is derived from an EMBL/GenBank/DDBJ whole genome shotgun (WGS) entry which is preliminary data.</text>
</comment>
<keyword evidence="3" id="KW-1185">Reference proteome</keyword>
<feature type="transmembrane region" description="Helical" evidence="1">
    <location>
        <begin position="66"/>
        <end position="83"/>
    </location>
</feature>
<feature type="transmembrane region" description="Helical" evidence="1">
    <location>
        <begin position="36"/>
        <end position="54"/>
    </location>
</feature>
<reference evidence="2" key="2">
    <citation type="submission" date="2020-09" db="EMBL/GenBank/DDBJ databases">
        <authorList>
            <person name="Sun Q."/>
            <person name="Zhou Y."/>
        </authorList>
    </citation>
    <scope>NUCLEOTIDE SEQUENCE</scope>
    <source>
        <strain evidence="2">CGMCC 1.8984</strain>
    </source>
</reference>
<evidence type="ECO:0000256" key="1">
    <source>
        <dbReference type="SAM" id="Phobius"/>
    </source>
</evidence>
<accession>A0A917PBE3</accession>
<organism evidence="2 3">
    <name type="scientific">Agromyces bauzanensis</name>
    <dbReference type="NCBI Taxonomy" id="1308924"/>
    <lineage>
        <taxon>Bacteria</taxon>
        <taxon>Bacillati</taxon>
        <taxon>Actinomycetota</taxon>
        <taxon>Actinomycetes</taxon>
        <taxon>Micrococcales</taxon>
        <taxon>Microbacteriaceae</taxon>
        <taxon>Agromyces</taxon>
    </lineage>
</organism>
<dbReference type="Proteomes" id="UP000636956">
    <property type="component" value="Unassembled WGS sequence"/>
</dbReference>
<proteinExistence type="predicted"/>
<feature type="transmembrane region" description="Helical" evidence="1">
    <location>
        <begin position="126"/>
        <end position="143"/>
    </location>
</feature>
<sequence length="178" mass="17940">MTVRKASLIALDAVDSGTVEPPSVDPVDRVDRIGRGGFALGVALVIVGGLVAAVTDPLELAKGSWLAAYLVLVAGVTQCGLAMQHRVLRATDASAGRLRTTLVGWNAGNALVIMGTLAAAPVVVDVGGILLLAVLVAALAATWKHAAPARAVLARVVLGALIVSIPIGLTLAHLRAVG</sequence>
<evidence type="ECO:0000313" key="2">
    <source>
        <dbReference type="EMBL" id="GGJ69586.1"/>
    </source>
</evidence>
<dbReference type="AlphaFoldDB" id="A0A917PBE3"/>
<keyword evidence="1" id="KW-0472">Membrane</keyword>
<gene>
    <name evidence="2" type="ORF">GCM10011372_04290</name>
</gene>
<reference evidence="2" key="1">
    <citation type="journal article" date="2014" name="Int. J. Syst. Evol. Microbiol.">
        <title>Complete genome sequence of Corynebacterium casei LMG S-19264T (=DSM 44701T), isolated from a smear-ripened cheese.</title>
        <authorList>
            <consortium name="US DOE Joint Genome Institute (JGI-PGF)"/>
            <person name="Walter F."/>
            <person name="Albersmeier A."/>
            <person name="Kalinowski J."/>
            <person name="Ruckert C."/>
        </authorList>
    </citation>
    <scope>NUCLEOTIDE SEQUENCE</scope>
    <source>
        <strain evidence="2">CGMCC 1.8984</strain>
    </source>
</reference>